<dbReference type="InterPro" id="IPR016181">
    <property type="entry name" value="Acyl_CoA_acyltransferase"/>
</dbReference>
<dbReference type="RefSeq" id="WP_253361027.1">
    <property type="nucleotide sequence ID" value="NZ_JAIULA010000015.1"/>
</dbReference>
<evidence type="ECO:0000259" key="1">
    <source>
        <dbReference type="PROSITE" id="PS51186"/>
    </source>
</evidence>
<accession>A0A9X2FKY9</accession>
<gene>
    <name evidence="2" type="ORF">LB941_08060</name>
</gene>
<sequence length="194" mass="22409">MSSFSFRIAKKTDAQALLDIYAPYVENTAITLETNVPSLSEFSTRIYTILKKYPYIVAEQNEKIVGYAYVSAFKERAAYDWSVETSIYLAQNIRHQGLGTQLYNLLEKICQAQNITNMNACVTYPRTANDPYVTQASILFHENRGFKLNAHFHNCANKFNRWYDMVWLEKSLLPHTIPVVKVKPFASISHQFFD</sequence>
<dbReference type="CDD" id="cd04301">
    <property type="entry name" value="NAT_SF"/>
    <property type="match status" value="1"/>
</dbReference>
<reference evidence="2 3" key="1">
    <citation type="journal article" date="2023" name="Int. J. Syst. Evol. Microbiol.">
        <title>Ligilactobacillus ubinensis sp. nov., a novel species isolated from the wild ferment of a durian fruit (Durio zibethinus).</title>
        <authorList>
            <person name="Heng Y.C."/>
            <person name="Menon N."/>
            <person name="Chen B."/>
            <person name="Loo B.Z.L."/>
            <person name="Wong G.W.J."/>
            <person name="Lim A.C.H."/>
            <person name="Silvaraju S."/>
            <person name="Kittelmann S."/>
        </authorList>
    </citation>
    <scope>NUCLEOTIDE SEQUENCE [LARGE SCALE GENOMIC DNA]</scope>
    <source>
        <strain evidence="2 3">WILCCON 0076</strain>
    </source>
</reference>
<feature type="domain" description="N-acetyltransferase" evidence="1">
    <location>
        <begin position="4"/>
        <end position="173"/>
    </location>
</feature>
<keyword evidence="3" id="KW-1185">Reference proteome</keyword>
<dbReference type="InterPro" id="IPR000182">
    <property type="entry name" value="GNAT_dom"/>
</dbReference>
<dbReference type="Gene3D" id="3.40.630.30">
    <property type="match status" value="1"/>
</dbReference>
<dbReference type="PANTHER" id="PTHR43072:SF8">
    <property type="entry name" value="ACYLTRANSFERASE FABY-RELATED"/>
    <property type="match status" value="1"/>
</dbReference>
<dbReference type="PROSITE" id="PS51186">
    <property type="entry name" value="GNAT"/>
    <property type="match status" value="1"/>
</dbReference>
<name>A0A9X2FKY9_9LACO</name>
<dbReference type="Proteomes" id="UP001139006">
    <property type="component" value="Unassembled WGS sequence"/>
</dbReference>
<dbReference type="Pfam" id="PF13420">
    <property type="entry name" value="Acetyltransf_4"/>
    <property type="match status" value="1"/>
</dbReference>
<dbReference type="PANTHER" id="PTHR43072">
    <property type="entry name" value="N-ACETYLTRANSFERASE"/>
    <property type="match status" value="1"/>
</dbReference>
<dbReference type="SUPFAM" id="SSF55729">
    <property type="entry name" value="Acyl-CoA N-acyltransferases (Nat)"/>
    <property type="match status" value="1"/>
</dbReference>
<organism evidence="2 3">
    <name type="scientific">Ligilactobacillus ubinensis</name>
    <dbReference type="NCBI Taxonomy" id="2876789"/>
    <lineage>
        <taxon>Bacteria</taxon>
        <taxon>Bacillati</taxon>
        <taxon>Bacillota</taxon>
        <taxon>Bacilli</taxon>
        <taxon>Lactobacillales</taxon>
        <taxon>Lactobacillaceae</taxon>
        <taxon>Ligilactobacillus</taxon>
    </lineage>
</organism>
<comment type="caution">
    <text evidence="2">The sequence shown here is derived from an EMBL/GenBank/DDBJ whole genome shotgun (WGS) entry which is preliminary data.</text>
</comment>
<dbReference type="AlphaFoldDB" id="A0A9X2FKY9"/>
<dbReference type="GO" id="GO:0016747">
    <property type="term" value="F:acyltransferase activity, transferring groups other than amino-acyl groups"/>
    <property type="evidence" value="ECO:0007669"/>
    <property type="project" value="InterPro"/>
</dbReference>
<dbReference type="EMBL" id="JAIULA010000015">
    <property type="protein sequence ID" value="MCP0887285.1"/>
    <property type="molecule type" value="Genomic_DNA"/>
</dbReference>
<protein>
    <submittedName>
        <fullName evidence="2">N-acetyltransferase family protein</fullName>
    </submittedName>
</protein>
<evidence type="ECO:0000313" key="3">
    <source>
        <dbReference type="Proteomes" id="UP001139006"/>
    </source>
</evidence>
<proteinExistence type="predicted"/>
<evidence type="ECO:0000313" key="2">
    <source>
        <dbReference type="EMBL" id="MCP0887285.1"/>
    </source>
</evidence>